<dbReference type="AlphaFoldDB" id="A0A1G1V3J7"/>
<evidence type="ECO:0000259" key="1">
    <source>
        <dbReference type="PROSITE" id="PS51781"/>
    </source>
</evidence>
<gene>
    <name evidence="2" type="ORF">A2782_04590</name>
</gene>
<dbReference type="EMBL" id="MHBW01000003">
    <property type="protein sequence ID" value="OGY09952.1"/>
    <property type="molecule type" value="Genomic_DNA"/>
</dbReference>
<name>A0A1G1V3J7_9BACT</name>
<dbReference type="STRING" id="1797513.A2782_04590"/>
<comment type="caution">
    <text evidence="2">The sequence shown here is derived from an EMBL/GenBank/DDBJ whole genome shotgun (WGS) entry which is preliminary data.</text>
</comment>
<organism evidence="2 3">
    <name type="scientific">Candidatus Blackburnbacteria bacterium RIFCSPHIGHO2_01_FULL_43_15b</name>
    <dbReference type="NCBI Taxonomy" id="1797513"/>
    <lineage>
        <taxon>Bacteria</taxon>
        <taxon>Candidatus Blackburniibacteriota</taxon>
    </lineage>
</organism>
<dbReference type="InterPro" id="IPR013229">
    <property type="entry name" value="PEGA"/>
</dbReference>
<dbReference type="SMART" id="SM00287">
    <property type="entry name" value="SH3b"/>
    <property type="match status" value="1"/>
</dbReference>
<feature type="domain" description="SH3b" evidence="1">
    <location>
        <begin position="204"/>
        <end position="276"/>
    </location>
</feature>
<reference evidence="2 3" key="1">
    <citation type="journal article" date="2016" name="Nat. Commun.">
        <title>Thousands of microbial genomes shed light on interconnected biogeochemical processes in an aquifer system.</title>
        <authorList>
            <person name="Anantharaman K."/>
            <person name="Brown C.T."/>
            <person name="Hug L.A."/>
            <person name="Sharon I."/>
            <person name="Castelle C.J."/>
            <person name="Probst A.J."/>
            <person name="Thomas B.C."/>
            <person name="Singh A."/>
            <person name="Wilkins M.J."/>
            <person name="Karaoz U."/>
            <person name="Brodie E.L."/>
            <person name="Williams K.H."/>
            <person name="Hubbard S.S."/>
            <person name="Banfield J.F."/>
        </authorList>
    </citation>
    <scope>NUCLEOTIDE SEQUENCE [LARGE SCALE GENOMIC DNA]</scope>
</reference>
<dbReference type="Pfam" id="PF08239">
    <property type="entry name" value="SH3_3"/>
    <property type="match status" value="1"/>
</dbReference>
<dbReference type="Gene3D" id="2.30.30.40">
    <property type="entry name" value="SH3 Domains"/>
    <property type="match status" value="1"/>
</dbReference>
<dbReference type="Pfam" id="PF08308">
    <property type="entry name" value="PEGA"/>
    <property type="match status" value="1"/>
</dbReference>
<evidence type="ECO:0000313" key="2">
    <source>
        <dbReference type="EMBL" id="OGY09952.1"/>
    </source>
</evidence>
<sequence length="277" mass="30341">MVVLIGLGATWFFLKNRISPPQAKVQIIQTNVSAAVYIDGRQVSFATPYEEYRKPAEIILRLVPSSSGKPMAVWESKITLTEGVTTVIRHDFGETNDLSAGEVLSFEKTGSKKAELAVVSVPDAAEVKFDGQSRGFTPLPIHNASSMEEHTLTVSHPGYVTREITGLKTVPGYKLTAVVYLSQDPQVQAQAQAEEASASSTVSEEPEISKVEILETGTGFLRVRAEASKASVEITQVTPGKQFDLIEEDKSGEWYKIEYEKGKQGWISAQYVKKVNT</sequence>
<proteinExistence type="predicted"/>
<dbReference type="Proteomes" id="UP000177967">
    <property type="component" value="Unassembled WGS sequence"/>
</dbReference>
<protein>
    <recommendedName>
        <fullName evidence="1">SH3b domain-containing protein</fullName>
    </recommendedName>
</protein>
<evidence type="ECO:0000313" key="3">
    <source>
        <dbReference type="Proteomes" id="UP000177967"/>
    </source>
</evidence>
<dbReference type="InterPro" id="IPR003646">
    <property type="entry name" value="SH3-like_bac-type"/>
</dbReference>
<accession>A0A1G1V3J7</accession>
<dbReference type="PROSITE" id="PS51781">
    <property type="entry name" value="SH3B"/>
    <property type="match status" value="1"/>
</dbReference>